<dbReference type="OrthoDB" id="9803333at2"/>
<evidence type="ECO:0000313" key="3">
    <source>
        <dbReference type="EMBL" id="PAX53081.1"/>
    </source>
</evidence>
<name>A0A2A2THB5_9CYAN</name>
<dbReference type="FunFam" id="3.40.50.720:FF:000173">
    <property type="entry name" value="3-oxoacyl-[acyl-carrier protein] reductase"/>
    <property type="match status" value="1"/>
</dbReference>
<dbReference type="AlphaFoldDB" id="A0A2A2THB5"/>
<proteinExistence type="inferred from homology"/>
<dbReference type="GO" id="GO:0032787">
    <property type="term" value="P:monocarboxylic acid metabolic process"/>
    <property type="evidence" value="ECO:0007669"/>
    <property type="project" value="UniProtKB-ARBA"/>
</dbReference>
<dbReference type="PROSITE" id="PS00061">
    <property type="entry name" value="ADH_SHORT"/>
    <property type="match status" value="1"/>
</dbReference>
<evidence type="ECO:0000313" key="4">
    <source>
        <dbReference type="Proteomes" id="UP000218238"/>
    </source>
</evidence>
<dbReference type="PANTHER" id="PTHR42879">
    <property type="entry name" value="3-OXOACYL-(ACYL-CARRIER-PROTEIN) REDUCTASE"/>
    <property type="match status" value="1"/>
</dbReference>
<dbReference type="PRINTS" id="PR00081">
    <property type="entry name" value="GDHRDH"/>
</dbReference>
<evidence type="ECO:0000256" key="1">
    <source>
        <dbReference type="ARBA" id="ARBA00006484"/>
    </source>
</evidence>
<comment type="similarity">
    <text evidence="1">Belongs to the short-chain dehydrogenases/reductases (SDR) family.</text>
</comment>
<dbReference type="InterPro" id="IPR036291">
    <property type="entry name" value="NAD(P)-bd_dom_sf"/>
</dbReference>
<dbReference type="PANTHER" id="PTHR42879:SF2">
    <property type="entry name" value="3-OXOACYL-[ACYL-CARRIER-PROTEIN] REDUCTASE FABG"/>
    <property type="match status" value="1"/>
</dbReference>
<dbReference type="InterPro" id="IPR002347">
    <property type="entry name" value="SDR_fam"/>
</dbReference>
<organism evidence="3 4">
    <name type="scientific">Brunnivagina elsteri CCALA 953</name>
    <dbReference type="NCBI Taxonomy" id="987040"/>
    <lineage>
        <taxon>Bacteria</taxon>
        <taxon>Bacillati</taxon>
        <taxon>Cyanobacteriota</taxon>
        <taxon>Cyanophyceae</taxon>
        <taxon>Nostocales</taxon>
        <taxon>Calotrichaceae</taxon>
        <taxon>Brunnivagina</taxon>
    </lineage>
</organism>
<reference evidence="3 4" key="1">
    <citation type="submission" date="2017-08" db="EMBL/GenBank/DDBJ databases">
        <title>Draft genome sequence of filamentous cyanobacterium Calothrix elsteri CCALA 953.</title>
        <authorList>
            <person name="Gagunashvili A.N."/>
            <person name="Elster J."/>
            <person name="Andresson O.S."/>
        </authorList>
    </citation>
    <scope>NUCLEOTIDE SEQUENCE [LARGE SCALE GENOMIC DNA]</scope>
    <source>
        <strain evidence="3 4">CCALA 953</strain>
    </source>
</reference>
<dbReference type="Pfam" id="PF13561">
    <property type="entry name" value="adh_short_C2"/>
    <property type="match status" value="1"/>
</dbReference>
<keyword evidence="2" id="KW-0560">Oxidoreductase</keyword>
<evidence type="ECO:0000256" key="2">
    <source>
        <dbReference type="ARBA" id="ARBA00023002"/>
    </source>
</evidence>
<dbReference type="GO" id="GO:0016491">
    <property type="term" value="F:oxidoreductase activity"/>
    <property type="evidence" value="ECO:0007669"/>
    <property type="project" value="UniProtKB-KW"/>
</dbReference>
<dbReference type="InterPro" id="IPR050259">
    <property type="entry name" value="SDR"/>
</dbReference>
<dbReference type="SUPFAM" id="SSF51735">
    <property type="entry name" value="NAD(P)-binding Rossmann-fold domains"/>
    <property type="match status" value="1"/>
</dbReference>
<dbReference type="CDD" id="cd05233">
    <property type="entry name" value="SDR_c"/>
    <property type="match status" value="1"/>
</dbReference>
<dbReference type="EMBL" id="NTFS01000173">
    <property type="protein sequence ID" value="PAX53081.1"/>
    <property type="molecule type" value="Genomic_DNA"/>
</dbReference>
<dbReference type="Proteomes" id="UP000218238">
    <property type="component" value="Unassembled WGS sequence"/>
</dbReference>
<dbReference type="InterPro" id="IPR020904">
    <property type="entry name" value="Sc_DH/Rdtase_CS"/>
</dbReference>
<dbReference type="PRINTS" id="PR00080">
    <property type="entry name" value="SDRFAMILY"/>
</dbReference>
<sequence length="255" mass="27702">MINFDFHGKTVLVTGASRGIGKAIAFAFASANARVAIHYHQQRDITEQFRDTLAGEGHIVVGADLANPIAIAEMVNKIIAEFGQIDILVNNAGIYQQHPLDQTSYQDWQEIWQQNLNINLLGAVNLTYCVAKYMMQQQSGRIINITSRGAFRGEPTATAYGASKAALNSFTQSLAQHLAQYKIFVTAVAPGFVETDMTRELLSSPAGDGIRQQSPLNRVAKPEEIAQTVLFLAAPGSEFLTGSIVDVNGASYLRS</sequence>
<dbReference type="Gene3D" id="3.40.50.720">
    <property type="entry name" value="NAD(P)-binding Rossmann-like Domain"/>
    <property type="match status" value="1"/>
</dbReference>
<keyword evidence="4" id="KW-1185">Reference proteome</keyword>
<accession>A0A2A2THB5</accession>
<protein>
    <submittedName>
        <fullName evidence="3">3-oxoacyl-ACP reductase</fullName>
    </submittedName>
</protein>
<gene>
    <name evidence="3" type="ORF">CK510_15915</name>
</gene>
<comment type="caution">
    <text evidence="3">The sequence shown here is derived from an EMBL/GenBank/DDBJ whole genome shotgun (WGS) entry which is preliminary data.</text>
</comment>